<keyword evidence="1" id="KW-0812">Transmembrane</keyword>
<proteinExistence type="predicted"/>
<protein>
    <recommendedName>
        <fullName evidence="4">Transmembrane protein</fullName>
    </recommendedName>
</protein>
<evidence type="ECO:0000256" key="1">
    <source>
        <dbReference type="SAM" id="Phobius"/>
    </source>
</evidence>
<name>A0A9Q0GPM7_9MAGN</name>
<sequence length="121" mass="14209">MDSFHVNNVKAEKAKAMLIFERWLICSTVSRFAWFRLTLLVLDWPPYRLQNLRPVLLGAMYGTREPRFIFLVGNAIILTLCPSIQTRFCLSLMFLKYIFLLYEQKVSTSILRDLKNDNATE</sequence>
<keyword evidence="1" id="KW-0472">Membrane</keyword>
<organism evidence="2 3">
    <name type="scientific">Protea cynaroides</name>
    <dbReference type="NCBI Taxonomy" id="273540"/>
    <lineage>
        <taxon>Eukaryota</taxon>
        <taxon>Viridiplantae</taxon>
        <taxon>Streptophyta</taxon>
        <taxon>Embryophyta</taxon>
        <taxon>Tracheophyta</taxon>
        <taxon>Spermatophyta</taxon>
        <taxon>Magnoliopsida</taxon>
        <taxon>Proteales</taxon>
        <taxon>Proteaceae</taxon>
        <taxon>Protea</taxon>
    </lineage>
</organism>
<evidence type="ECO:0000313" key="2">
    <source>
        <dbReference type="EMBL" id="KAJ4950771.1"/>
    </source>
</evidence>
<comment type="caution">
    <text evidence="2">The sequence shown here is derived from an EMBL/GenBank/DDBJ whole genome shotgun (WGS) entry which is preliminary data.</text>
</comment>
<dbReference type="AlphaFoldDB" id="A0A9Q0GPM7"/>
<feature type="transmembrane region" description="Helical" evidence="1">
    <location>
        <begin position="68"/>
        <end position="95"/>
    </location>
</feature>
<reference evidence="2" key="1">
    <citation type="journal article" date="2023" name="Plant J.">
        <title>The genome of the king protea, Protea cynaroides.</title>
        <authorList>
            <person name="Chang J."/>
            <person name="Duong T.A."/>
            <person name="Schoeman C."/>
            <person name="Ma X."/>
            <person name="Roodt D."/>
            <person name="Barker N."/>
            <person name="Li Z."/>
            <person name="Van de Peer Y."/>
            <person name="Mizrachi E."/>
        </authorList>
    </citation>
    <scope>NUCLEOTIDE SEQUENCE</scope>
    <source>
        <tissue evidence="2">Young leaves</tissue>
    </source>
</reference>
<accession>A0A9Q0GPM7</accession>
<keyword evidence="3" id="KW-1185">Reference proteome</keyword>
<evidence type="ECO:0008006" key="4">
    <source>
        <dbReference type="Google" id="ProtNLM"/>
    </source>
</evidence>
<dbReference type="EMBL" id="JAMYWD010000012">
    <property type="protein sequence ID" value="KAJ4950771.1"/>
    <property type="molecule type" value="Genomic_DNA"/>
</dbReference>
<dbReference type="Proteomes" id="UP001141806">
    <property type="component" value="Unassembled WGS sequence"/>
</dbReference>
<evidence type="ECO:0000313" key="3">
    <source>
        <dbReference type="Proteomes" id="UP001141806"/>
    </source>
</evidence>
<keyword evidence="1" id="KW-1133">Transmembrane helix</keyword>
<gene>
    <name evidence="2" type="ORF">NE237_027603</name>
</gene>